<dbReference type="CDD" id="cd00371">
    <property type="entry name" value="HMA"/>
    <property type="match status" value="1"/>
</dbReference>
<keyword evidence="3" id="KW-1185">Reference proteome</keyword>
<dbReference type="RefSeq" id="WP_189632249.1">
    <property type="nucleotide sequence ID" value="NZ_BMYQ01000001.1"/>
</dbReference>
<dbReference type="GO" id="GO:0046872">
    <property type="term" value="F:metal ion binding"/>
    <property type="evidence" value="ECO:0007669"/>
    <property type="project" value="InterPro"/>
</dbReference>
<dbReference type="InterPro" id="IPR036163">
    <property type="entry name" value="HMA_dom_sf"/>
</dbReference>
<gene>
    <name evidence="2" type="ORF">GCM10011452_05310</name>
</gene>
<evidence type="ECO:0000313" key="2">
    <source>
        <dbReference type="EMBL" id="GGW22280.1"/>
    </source>
</evidence>
<dbReference type="InterPro" id="IPR006121">
    <property type="entry name" value="HMA_dom"/>
</dbReference>
<sequence length="66" mass="6735">MTKLSIPDMSCGHCRASIEAALGPLPGVTAIRFDPAARTAEIEGSAPLETLLATLAEIGFPAQPAS</sequence>
<dbReference type="AlphaFoldDB" id="A0A918ILS8"/>
<dbReference type="Proteomes" id="UP000628984">
    <property type="component" value="Unassembled WGS sequence"/>
</dbReference>
<dbReference type="Gene3D" id="3.30.70.100">
    <property type="match status" value="1"/>
</dbReference>
<dbReference type="Pfam" id="PF00403">
    <property type="entry name" value="HMA"/>
    <property type="match status" value="1"/>
</dbReference>
<protein>
    <submittedName>
        <fullName evidence="2">Heavy metal transport/detoxification protein</fullName>
    </submittedName>
</protein>
<evidence type="ECO:0000313" key="3">
    <source>
        <dbReference type="Proteomes" id="UP000628984"/>
    </source>
</evidence>
<feature type="domain" description="HMA" evidence="1">
    <location>
        <begin position="1"/>
        <end position="63"/>
    </location>
</feature>
<evidence type="ECO:0000259" key="1">
    <source>
        <dbReference type="PROSITE" id="PS50846"/>
    </source>
</evidence>
<dbReference type="PROSITE" id="PS50846">
    <property type="entry name" value="HMA_2"/>
    <property type="match status" value="1"/>
</dbReference>
<accession>A0A918ILS8</accession>
<proteinExistence type="predicted"/>
<reference evidence="2" key="2">
    <citation type="submission" date="2020-09" db="EMBL/GenBank/DDBJ databases">
        <authorList>
            <person name="Sun Q."/>
            <person name="Kim S."/>
        </authorList>
    </citation>
    <scope>NUCLEOTIDE SEQUENCE</scope>
    <source>
        <strain evidence="2">KCTC 23714</strain>
    </source>
</reference>
<organism evidence="2 3">
    <name type="scientific">Gemmobacter lanyuensis</name>
    <dbReference type="NCBI Taxonomy" id="1054497"/>
    <lineage>
        <taxon>Bacteria</taxon>
        <taxon>Pseudomonadati</taxon>
        <taxon>Pseudomonadota</taxon>
        <taxon>Alphaproteobacteria</taxon>
        <taxon>Rhodobacterales</taxon>
        <taxon>Paracoccaceae</taxon>
        <taxon>Gemmobacter</taxon>
    </lineage>
</organism>
<dbReference type="SUPFAM" id="SSF55008">
    <property type="entry name" value="HMA, heavy metal-associated domain"/>
    <property type="match status" value="1"/>
</dbReference>
<dbReference type="EMBL" id="BMYQ01000001">
    <property type="protein sequence ID" value="GGW22280.1"/>
    <property type="molecule type" value="Genomic_DNA"/>
</dbReference>
<name>A0A918ILS8_9RHOB</name>
<reference evidence="2" key="1">
    <citation type="journal article" date="2014" name="Int. J. Syst. Evol. Microbiol.">
        <title>Complete genome sequence of Corynebacterium casei LMG S-19264T (=DSM 44701T), isolated from a smear-ripened cheese.</title>
        <authorList>
            <consortium name="US DOE Joint Genome Institute (JGI-PGF)"/>
            <person name="Walter F."/>
            <person name="Albersmeier A."/>
            <person name="Kalinowski J."/>
            <person name="Ruckert C."/>
        </authorList>
    </citation>
    <scope>NUCLEOTIDE SEQUENCE</scope>
    <source>
        <strain evidence="2">KCTC 23714</strain>
    </source>
</reference>
<comment type="caution">
    <text evidence="2">The sequence shown here is derived from an EMBL/GenBank/DDBJ whole genome shotgun (WGS) entry which is preliminary data.</text>
</comment>